<dbReference type="EMBL" id="MLJW01001646">
    <property type="protein sequence ID" value="OIQ77306.1"/>
    <property type="molecule type" value="Genomic_DNA"/>
</dbReference>
<evidence type="ECO:0000313" key="2">
    <source>
        <dbReference type="EMBL" id="OIQ77306.1"/>
    </source>
</evidence>
<feature type="domain" description="Putative zinc-finger" evidence="1">
    <location>
        <begin position="21"/>
        <end position="54"/>
    </location>
</feature>
<dbReference type="InterPro" id="IPR027383">
    <property type="entry name" value="Znf_put"/>
</dbReference>
<evidence type="ECO:0000259" key="1">
    <source>
        <dbReference type="Pfam" id="PF13490"/>
    </source>
</evidence>
<dbReference type="AlphaFoldDB" id="A0A1J5Q1Y2"/>
<dbReference type="Pfam" id="PF13490">
    <property type="entry name" value="zf-HC2"/>
    <property type="match status" value="1"/>
</dbReference>
<accession>A0A1J5Q1Y2</accession>
<sequence>MTDVLSGGEAARHLDHDAVDCNQALGKLFEYLDAELGTPDSELIRAHLAECAPCLGEYDVEVVVKNLVKRCCQESAPADLRLRIHERLTIQHHPLATDVRPDA</sequence>
<comment type="caution">
    <text evidence="2">The sequence shown here is derived from an EMBL/GenBank/DDBJ whole genome shotgun (WGS) entry which is preliminary data.</text>
</comment>
<name>A0A1J5Q1Y2_9ZZZZ</name>
<dbReference type="NCBIfam" id="TIGR03988">
    <property type="entry name" value="antisig_RsrA"/>
    <property type="match status" value="1"/>
</dbReference>
<protein>
    <submittedName>
        <fullName evidence="2">Anti-sigma factor RsrA</fullName>
    </submittedName>
</protein>
<gene>
    <name evidence="2" type="primary">rsrA_1</name>
    <name evidence="2" type="ORF">GALL_410010</name>
</gene>
<reference evidence="2" key="1">
    <citation type="submission" date="2016-10" db="EMBL/GenBank/DDBJ databases">
        <title>Sequence of Gallionella enrichment culture.</title>
        <authorList>
            <person name="Poehlein A."/>
            <person name="Muehling M."/>
            <person name="Daniel R."/>
        </authorList>
    </citation>
    <scope>NUCLEOTIDE SEQUENCE</scope>
</reference>
<dbReference type="InterPro" id="IPR024020">
    <property type="entry name" value="Anit_sigma_mycothiol_RsrA"/>
</dbReference>
<organism evidence="2">
    <name type="scientific">mine drainage metagenome</name>
    <dbReference type="NCBI Taxonomy" id="410659"/>
    <lineage>
        <taxon>unclassified sequences</taxon>
        <taxon>metagenomes</taxon>
        <taxon>ecological metagenomes</taxon>
    </lineage>
</organism>
<proteinExistence type="predicted"/>